<keyword evidence="4 7" id="KW-0812">Transmembrane</keyword>
<feature type="transmembrane region" description="Helical" evidence="7">
    <location>
        <begin position="103"/>
        <end position="123"/>
    </location>
</feature>
<keyword evidence="6 7" id="KW-0472">Membrane</keyword>
<keyword evidence="5 7" id="KW-1133">Transmembrane helix</keyword>
<evidence type="ECO:0000256" key="4">
    <source>
        <dbReference type="ARBA" id="ARBA00022692"/>
    </source>
</evidence>
<evidence type="ECO:0000313" key="8">
    <source>
        <dbReference type="EMBL" id="PND48093.1"/>
    </source>
</evidence>
<evidence type="ECO:0000256" key="3">
    <source>
        <dbReference type="ARBA" id="ARBA00022475"/>
    </source>
</evidence>
<keyword evidence="9" id="KW-1185">Reference proteome</keyword>
<comment type="similarity">
    <text evidence="2">Belongs to the DoxX family.</text>
</comment>
<dbReference type="PANTHER" id="PTHR33452">
    <property type="entry name" value="OXIDOREDUCTASE CATD-RELATED"/>
    <property type="match status" value="1"/>
</dbReference>
<dbReference type="RefSeq" id="WP_102777318.1">
    <property type="nucleotide sequence ID" value="NZ_CBCSGP010000022.1"/>
</dbReference>
<proteinExistence type="inferred from homology"/>
<comment type="subcellular location">
    <subcellularLocation>
        <location evidence="1">Cell membrane</location>
        <topology evidence="1">Multi-pass membrane protein</topology>
    </subcellularLocation>
</comment>
<gene>
    <name evidence="8" type="ORF">AT575_04275</name>
</gene>
<evidence type="ECO:0000256" key="5">
    <source>
        <dbReference type="ARBA" id="ARBA00022989"/>
    </source>
</evidence>
<dbReference type="InterPro" id="IPR051907">
    <property type="entry name" value="DoxX-like_oxidoreductase"/>
</dbReference>
<protein>
    <submittedName>
        <fullName evidence="8">LuxR family transcriptional regulator</fullName>
    </submittedName>
</protein>
<evidence type="ECO:0000256" key="6">
    <source>
        <dbReference type="ARBA" id="ARBA00023136"/>
    </source>
</evidence>
<dbReference type="PANTHER" id="PTHR33452:SF4">
    <property type="entry name" value="BLL4328 PROTEIN"/>
    <property type="match status" value="1"/>
</dbReference>
<evidence type="ECO:0000313" key="9">
    <source>
        <dbReference type="Proteomes" id="UP000235963"/>
    </source>
</evidence>
<dbReference type="InterPro" id="IPR032808">
    <property type="entry name" value="DoxX"/>
</dbReference>
<sequence>MEKHIDRFSPFALGLLRIVAGYMMLFHGLDKVFGLFSGKAVPLASLMGVGGILELVLGFLVLIGLGTRLAAFVLSGEMAVAYFMFHGLAGNIFLPYVNKGELAALYTFVFFLFVFTGSGALAVDNFFGKKDK</sequence>
<keyword evidence="3" id="KW-1003">Cell membrane</keyword>
<name>A0A2N8LD49_9STRE</name>
<dbReference type="AlphaFoldDB" id="A0A2N8LD49"/>
<dbReference type="EMBL" id="LOCM01000015">
    <property type="protein sequence ID" value="PND48093.1"/>
    <property type="molecule type" value="Genomic_DNA"/>
</dbReference>
<dbReference type="Proteomes" id="UP000235963">
    <property type="component" value="Unassembled WGS sequence"/>
</dbReference>
<organism evidence="8 9">
    <name type="scientific">Streptococcus penaeicida</name>
    <dbReference type="NCBI Taxonomy" id="1765960"/>
    <lineage>
        <taxon>Bacteria</taxon>
        <taxon>Bacillati</taxon>
        <taxon>Bacillota</taxon>
        <taxon>Bacilli</taxon>
        <taxon>Lactobacillales</taxon>
        <taxon>Streptococcaceae</taxon>
        <taxon>Streptococcus</taxon>
    </lineage>
</organism>
<dbReference type="GO" id="GO:0005886">
    <property type="term" value="C:plasma membrane"/>
    <property type="evidence" value="ECO:0007669"/>
    <property type="project" value="UniProtKB-SubCell"/>
</dbReference>
<feature type="transmembrane region" description="Helical" evidence="7">
    <location>
        <begin position="79"/>
        <end position="97"/>
    </location>
</feature>
<evidence type="ECO:0000256" key="7">
    <source>
        <dbReference type="SAM" id="Phobius"/>
    </source>
</evidence>
<dbReference type="Pfam" id="PF07681">
    <property type="entry name" value="DoxX"/>
    <property type="match status" value="1"/>
</dbReference>
<comment type="caution">
    <text evidence="8">The sequence shown here is derived from an EMBL/GenBank/DDBJ whole genome shotgun (WGS) entry which is preliminary data.</text>
</comment>
<reference evidence="8 9" key="1">
    <citation type="submission" date="2015-12" db="EMBL/GenBank/DDBJ databases">
        <title>Streptococcus penaeicida sp. nov.</title>
        <authorList>
            <person name="Gomez-Gil B."/>
            <person name="Morales-Covarrubias M."/>
        </authorList>
    </citation>
    <scope>NUCLEOTIDE SEQUENCE [LARGE SCALE GENOMIC DNA]</scope>
    <source>
        <strain evidence="8 9">CAIM 1838</strain>
    </source>
</reference>
<feature type="transmembrane region" description="Helical" evidence="7">
    <location>
        <begin position="12"/>
        <end position="29"/>
    </location>
</feature>
<feature type="transmembrane region" description="Helical" evidence="7">
    <location>
        <begin position="41"/>
        <end position="67"/>
    </location>
</feature>
<dbReference type="OrthoDB" id="346004at2"/>
<accession>A0A2N8LD49</accession>
<evidence type="ECO:0000256" key="1">
    <source>
        <dbReference type="ARBA" id="ARBA00004651"/>
    </source>
</evidence>
<evidence type="ECO:0000256" key="2">
    <source>
        <dbReference type="ARBA" id="ARBA00006679"/>
    </source>
</evidence>